<dbReference type="SUPFAM" id="SSF52540">
    <property type="entry name" value="P-loop containing nucleoside triphosphate hydrolases"/>
    <property type="match status" value="1"/>
</dbReference>
<dbReference type="EMBL" id="JAPJZH010000006">
    <property type="protein sequence ID" value="MDA4845908.1"/>
    <property type="molecule type" value="Genomic_DNA"/>
</dbReference>
<dbReference type="InterPro" id="IPR003593">
    <property type="entry name" value="AAA+_ATPase"/>
</dbReference>
<organism evidence="7 8">
    <name type="scientific">Hoeflea poritis</name>
    <dbReference type="NCBI Taxonomy" id="2993659"/>
    <lineage>
        <taxon>Bacteria</taxon>
        <taxon>Pseudomonadati</taxon>
        <taxon>Pseudomonadota</taxon>
        <taxon>Alphaproteobacteria</taxon>
        <taxon>Hyphomicrobiales</taxon>
        <taxon>Rhizobiaceae</taxon>
        <taxon>Hoeflea</taxon>
    </lineage>
</organism>
<protein>
    <submittedName>
        <fullName evidence="7">ATP-binding cassette domain-containing protein</fullName>
    </submittedName>
</protein>
<evidence type="ECO:0000256" key="2">
    <source>
        <dbReference type="ARBA" id="ARBA00022448"/>
    </source>
</evidence>
<keyword evidence="5" id="KW-0029">Amino-acid transport</keyword>
<evidence type="ECO:0000259" key="6">
    <source>
        <dbReference type="PROSITE" id="PS50893"/>
    </source>
</evidence>
<name>A0ABT4VMH6_9HYPH</name>
<feature type="domain" description="ABC transporter" evidence="6">
    <location>
        <begin position="5"/>
        <end position="230"/>
    </location>
</feature>
<evidence type="ECO:0000256" key="5">
    <source>
        <dbReference type="ARBA" id="ARBA00022970"/>
    </source>
</evidence>
<dbReference type="Gene3D" id="3.40.50.300">
    <property type="entry name" value="P-loop containing nucleotide triphosphate hydrolases"/>
    <property type="match status" value="1"/>
</dbReference>
<evidence type="ECO:0000256" key="1">
    <source>
        <dbReference type="ARBA" id="ARBA00005417"/>
    </source>
</evidence>
<gene>
    <name evidence="7" type="ORF">OOZ53_11145</name>
</gene>
<evidence type="ECO:0000313" key="8">
    <source>
        <dbReference type="Proteomes" id="UP001148313"/>
    </source>
</evidence>
<dbReference type="PANTHER" id="PTHR43820:SF2">
    <property type="entry name" value="ABC TRANSPORTER ATP-BINDING PROTEIN"/>
    <property type="match status" value="1"/>
</dbReference>
<dbReference type="SMART" id="SM00382">
    <property type="entry name" value="AAA"/>
    <property type="match status" value="1"/>
</dbReference>
<dbReference type="PROSITE" id="PS50893">
    <property type="entry name" value="ABC_TRANSPORTER_2"/>
    <property type="match status" value="1"/>
</dbReference>
<dbReference type="GO" id="GO:0005524">
    <property type="term" value="F:ATP binding"/>
    <property type="evidence" value="ECO:0007669"/>
    <property type="project" value="UniProtKB-KW"/>
</dbReference>
<dbReference type="InterPro" id="IPR027417">
    <property type="entry name" value="P-loop_NTPase"/>
</dbReference>
<comment type="caution">
    <text evidence="7">The sequence shown here is derived from an EMBL/GenBank/DDBJ whole genome shotgun (WGS) entry which is preliminary data.</text>
</comment>
<sequence length="230" mass="25213">MTSLLRVDGLAGGYGDVTVVRDVSLRVDGGQAVFLAGRNGVGKSTLVKLIAGQLAATGGTTTLDGRDMTALPQHGRRLHGIGYAPQEGVVFDDLSILDNLTLHYPDRDLNRYGDLFRLFPRIEERLQQMAGTLSGGEKKILSFCRALAEDTPLVILDEPSEGVQPENIDRMARVILDQKARGRAFLVVEQNLTLVEDAADHVYLLDHGECVFETGRSNDLREDLSKRLQI</sequence>
<keyword evidence="3" id="KW-0547">Nucleotide-binding</keyword>
<dbReference type="Pfam" id="PF00005">
    <property type="entry name" value="ABC_tran"/>
    <property type="match status" value="1"/>
</dbReference>
<dbReference type="InterPro" id="IPR052156">
    <property type="entry name" value="BCAA_Transport_ATP-bd_LivF"/>
</dbReference>
<evidence type="ECO:0000256" key="4">
    <source>
        <dbReference type="ARBA" id="ARBA00022840"/>
    </source>
</evidence>
<accession>A0ABT4VMH6</accession>
<reference evidence="7" key="1">
    <citation type="submission" date="2022-11" db="EMBL/GenBank/DDBJ databases">
        <title>Hoeflea poritis sp. nov., isolated from scleractinian coral Porites lutea.</title>
        <authorList>
            <person name="Zhang G."/>
            <person name="Wei Q."/>
            <person name="Cai L."/>
        </authorList>
    </citation>
    <scope>NUCLEOTIDE SEQUENCE</scope>
    <source>
        <strain evidence="7">E7-10</strain>
    </source>
</reference>
<keyword evidence="2" id="KW-0813">Transport</keyword>
<proteinExistence type="inferred from homology"/>
<dbReference type="PANTHER" id="PTHR43820">
    <property type="entry name" value="HIGH-AFFINITY BRANCHED-CHAIN AMINO ACID TRANSPORT ATP-BINDING PROTEIN LIVF"/>
    <property type="match status" value="1"/>
</dbReference>
<comment type="similarity">
    <text evidence="1">Belongs to the ABC transporter superfamily.</text>
</comment>
<keyword evidence="4 7" id="KW-0067">ATP-binding</keyword>
<dbReference type="InterPro" id="IPR003439">
    <property type="entry name" value="ABC_transporter-like_ATP-bd"/>
</dbReference>
<dbReference type="Proteomes" id="UP001148313">
    <property type="component" value="Unassembled WGS sequence"/>
</dbReference>
<dbReference type="RefSeq" id="WP_271089611.1">
    <property type="nucleotide sequence ID" value="NZ_JAPJZH010000006.1"/>
</dbReference>
<evidence type="ECO:0000256" key="3">
    <source>
        <dbReference type="ARBA" id="ARBA00022741"/>
    </source>
</evidence>
<evidence type="ECO:0000313" key="7">
    <source>
        <dbReference type="EMBL" id="MDA4845908.1"/>
    </source>
</evidence>
<keyword evidence="8" id="KW-1185">Reference proteome</keyword>